<sequence length="178" mass="19440">MIMREPMSYLLLLLIAVQWVGGHWVVQQLHIIEIEWAMNAQEARLSHFIEECKGEPLKLSIIDEASFQAAALGYSSQLLLSEVVEGDTLYYIVGQQALQKVEVAGHTPSDAKGEPAPKLLLNDLCAKCTVAQMELPQIAEATALLKQIPAYVPLIGCSLTSSIGQPPDFLTPSFLLPA</sequence>
<gene>
    <name evidence="1" type="ORF">FRY97_05640</name>
</gene>
<comment type="caution">
    <text evidence="1">The sequence shown here is derived from an EMBL/GenBank/DDBJ whole genome shotgun (WGS) entry which is preliminary data.</text>
</comment>
<accession>A0A5C6RWG8</accession>
<dbReference type="AlphaFoldDB" id="A0A5C6RWG8"/>
<evidence type="ECO:0000313" key="2">
    <source>
        <dbReference type="Proteomes" id="UP000321580"/>
    </source>
</evidence>
<evidence type="ECO:0000313" key="1">
    <source>
        <dbReference type="EMBL" id="TXB66295.1"/>
    </source>
</evidence>
<protein>
    <submittedName>
        <fullName evidence="1">Uncharacterized protein</fullName>
    </submittedName>
</protein>
<proteinExistence type="predicted"/>
<organism evidence="1 2">
    <name type="scientific">Phaeodactylibacter luteus</name>
    <dbReference type="NCBI Taxonomy" id="1564516"/>
    <lineage>
        <taxon>Bacteria</taxon>
        <taxon>Pseudomonadati</taxon>
        <taxon>Bacteroidota</taxon>
        <taxon>Saprospiria</taxon>
        <taxon>Saprospirales</taxon>
        <taxon>Haliscomenobacteraceae</taxon>
        <taxon>Phaeodactylibacter</taxon>
    </lineage>
</organism>
<reference evidence="1 2" key="1">
    <citation type="submission" date="2019-08" db="EMBL/GenBank/DDBJ databases">
        <title>Genome of Phaeodactylibacter luteus.</title>
        <authorList>
            <person name="Bowman J.P."/>
        </authorList>
    </citation>
    <scope>NUCLEOTIDE SEQUENCE [LARGE SCALE GENOMIC DNA]</scope>
    <source>
        <strain evidence="1 2">KCTC 42180</strain>
    </source>
</reference>
<dbReference type="EMBL" id="VOOR01000008">
    <property type="protein sequence ID" value="TXB66295.1"/>
    <property type="molecule type" value="Genomic_DNA"/>
</dbReference>
<dbReference type="Proteomes" id="UP000321580">
    <property type="component" value="Unassembled WGS sequence"/>
</dbReference>
<keyword evidence="2" id="KW-1185">Reference proteome</keyword>
<name>A0A5C6RWG8_9BACT</name>